<dbReference type="EMBL" id="BPLR01008944">
    <property type="protein sequence ID" value="GIY28425.1"/>
    <property type="molecule type" value="Genomic_DNA"/>
</dbReference>
<dbReference type="Proteomes" id="UP001054945">
    <property type="component" value="Unassembled WGS sequence"/>
</dbReference>
<accession>A0AAV4S2V0</accession>
<dbReference type="AlphaFoldDB" id="A0AAV4S2V0"/>
<comment type="caution">
    <text evidence="1">The sequence shown here is derived from an EMBL/GenBank/DDBJ whole genome shotgun (WGS) entry which is preliminary data.</text>
</comment>
<reference evidence="1 2" key="1">
    <citation type="submission" date="2021-06" db="EMBL/GenBank/DDBJ databases">
        <title>Caerostris extrusa draft genome.</title>
        <authorList>
            <person name="Kono N."/>
            <person name="Arakawa K."/>
        </authorList>
    </citation>
    <scope>NUCLEOTIDE SEQUENCE [LARGE SCALE GENOMIC DNA]</scope>
</reference>
<keyword evidence="2" id="KW-1185">Reference proteome</keyword>
<protein>
    <submittedName>
        <fullName evidence="1">Uncharacterized protein</fullName>
    </submittedName>
</protein>
<gene>
    <name evidence="1" type="ORF">CEXT_808141</name>
</gene>
<name>A0AAV4S2V0_CAEEX</name>
<organism evidence="1 2">
    <name type="scientific">Caerostris extrusa</name>
    <name type="common">Bark spider</name>
    <name type="synonym">Caerostris bankana</name>
    <dbReference type="NCBI Taxonomy" id="172846"/>
    <lineage>
        <taxon>Eukaryota</taxon>
        <taxon>Metazoa</taxon>
        <taxon>Ecdysozoa</taxon>
        <taxon>Arthropoda</taxon>
        <taxon>Chelicerata</taxon>
        <taxon>Arachnida</taxon>
        <taxon>Araneae</taxon>
        <taxon>Araneomorphae</taxon>
        <taxon>Entelegynae</taxon>
        <taxon>Araneoidea</taxon>
        <taxon>Araneidae</taxon>
        <taxon>Caerostris</taxon>
    </lineage>
</organism>
<evidence type="ECO:0000313" key="2">
    <source>
        <dbReference type="Proteomes" id="UP001054945"/>
    </source>
</evidence>
<evidence type="ECO:0000313" key="1">
    <source>
        <dbReference type="EMBL" id="GIY28425.1"/>
    </source>
</evidence>
<proteinExistence type="predicted"/>
<sequence length="128" mass="14561">MYPTNIPLRLMRGGQCLQTLTVIAPGFTGLMGGGYHVGNDFQQPLLIPYKSFPENPYTLDNFIRPTIFPLNSLTNPNVFPESHWKYFQIACWTQLAPERRIVSFGSADGFFFFLEVNCLLSNTPPSFY</sequence>